<dbReference type="EMBL" id="UGQA01000001">
    <property type="protein sequence ID" value="STY95987.1"/>
    <property type="molecule type" value="Genomic_DNA"/>
</dbReference>
<dbReference type="SUPFAM" id="SSF81342">
    <property type="entry name" value="Transmembrane di-heme cytochromes"/>
    <property type="match status" value="1"/>
</dbReference>
<dbReference type="InterPro" id="IPR011577">
    <property type="entry name" value="Cyt_b561_bac/Ni-Hgenase"/>
</dbReference>
<reference evidence="16 18" key="2">
    <citation type="submission" date="2018-06" db="EMBL/GenBank/DDBJ databases">
        <authorList>
            <consortium name="Pathogen Informatics"/>
            <person name="Doyle S."/>
        </authorList>
    </citation>
    <scope>NUCLEOTIDE SEQUENCE [LARGE SCALE GENOMIC DNA]</scope>
    <source>
        <strain evidence="16 18">NCTC11091</strain>
    </source>
</reference>
<dbReference type="Proteomes" id="UP000255193">
    <property type="component" value="Unassembled WGS sequence"/>
</dbReference>
<keyword evidence="4" id="KW-1003">Cell membrane</keyword>
<gene>
    <name evidence="16" type="primary">yceJ</name>
    <name evidence="15" type="ORF">A9306_08505</name>
    <name evidence="16" type="ORF">NCTC11091_01797</name>
</gene>
<dbReference type="AlphaFoldDB" id="A0A1B8QDB2"/>
<evidence type="ECO:0000259" key="14">
    <source>
        <dbReference type="Pfam" id="PF01292"/>
    </source>
</evidence>
<feature type="domain" description="Cytochrome b561 bacterial/Ni-hydrogenase" evidence="14">
    <location>
        <begin position="20"/>
        <end position="184"/>
    </location>
</feature>
<dbReference type="GO" id="GO:0005886">
    <property type="term" value="C:plasma membrane"/>
    <property type="evidence" value="ECO:0007669"/>
    <property type="project" value="UniProtKB-SubCell"/>
</dbReference>
<dbReference type="EMBL" id="LZNA01000041">
    <property type="protein sequence ID" value="OBX79569.1"/>
    <property type="molecule type" value="Genomic_DNA"/>
</dbReference>
<accession>A0A1B8QDB2</accession>
<dbReference type="GO" id="GO:0009055">
    <property type="term" value="F:electron transfer activity"/>
    <property type="evidence" value="ECO:0007669"/>
    <property type="project" value="InterPro"/>
</dbReference>
<evidence type="ECO:0000256" key="11">
    <source>
        <dbReference type="ARBA" id="ARBA00023136"/>
    </source>
</evidence>
<dbReference type="GO" id="GO:0020037">
    <property type="term" value="F:heme binding"/>
    <property type="evidence" value="ECO:0007669"/>
    <property type="project" value="TreeGrafter"/>
</dbReference>
<evidence type="ECO:0000313" key="17">
    <source>
        <dbReference type="Proteomes" id="UP000092616"/>
    </source>
</evidence>
<evidence type="ECO:0000256" key="6">
    <source>
        <dbReference type="ARBA" id="ARBA00022692"/>
    </source>
</evidence>
<proteinExistence type="inferred from homology"/>
<evidence type="ECO:0000256" key="9">
    <source>
        <dbReference type="ARBA" id="ARBA00022989"/>
    </source>
</evidence>
<evidence type="ECO:0000313" key="16">
    <source>
        <dbReference type="EMBL" id="STY95987.1"/>
    </source>
</evidence>
<feature type="transmembrane region" description="Helical" evidence="13">
    <location>
        <begin position="93"/>
        <end position="115"/>
    </location>
</feature>
<evidence type="ECO:0000256" key="13">
    <source>
        <dbReference type="SAM" id="Phobius"/>
    </source>
</evidence>
<keyword evidence="17" id="KW-1185">Reference proteome</keyword>
<evidence type="ECO:0000256" key="8">
    <source>
        <dbReference type="ARBA" id="ARBA00022982"/>
    </source>
</evidence>
<dbReference type="GO" id="GO:0022904">
    <property type="term" value="P:respiratory electron transport chain"/>
    <property type="evidence" value="ECO:0007669"/>
    <property type="project" value="InterPro"/>
</dbReference>
<comment type="subcellular location">
    <subcellularLocation>
        <location evidence="2">Cell membrane</location>
        <topology evidence="2">Multi-pass membrane protein</topology>
    </subcellularLocation>
</comment>
<keyword evidence="5" id="KW-0349">Heme</keyword>
<keyword evidence="3" id="KW-0813">Transport</keyword>
<evidence type="ECO:0000313" key="18">
    <source>
        <dbReference type="Proteomes" id="UP000255193"/>
    </source>
</evidence>
<dbReference type="Pfam" id="PF01292">
    <property type="entry name" value="Ni_hydr_CYTB"/>
    <property type="match status" value="1"/>
</dbReference>
<sequence>MALYSYRESPQALTPHNTYRWSLSARIFHWISVLLLLLTWLMIVLDENFNGDFISIHKALGLSMMCWTMARLINRGFSHAPKPLPMPRWHTLLAHFTHAMLYVLLLAMPLAGWFATMYRGYDVSFFGLFDIPTLVSTNRDLARTLLGWHKDILWPALLAFTGLHILGALYHQWIRKDNLVKRMIK</sequence>
<evidence type="ECO:0000313" key="15">
    <source>
        <dbReference type="EMBL" id="OBX79569.1"/>
    </source>
</evidence>
<keyword evidence="10" id="KW-0408">Iron</keyword>
<dbReference type="InterPro" id="IPR016174">
    <property type="entry name" value="Di-haem_cyt_TM"/>
</dbReference>
<evidence type="ECO:0000256" key="1">
    <source>
        <dbReference type="ARBA" id="ARBA00001970"/>
    </source>
</evidence>
<keyword evidence="11 13" id="KW-0472">Membrane</keyword>
<name>A0A1B8QDB2_9GAMM</name>
<dbReference type="RefSeq" id="WP_067059275.1">
    <property type="nucleotide sequence ID" value="NZ_CP171125.1"/>
</dbReference>
<dbReference type="PANTHER" id="PTHR30529">
    <property type="entry name" value="CYTOCHROME B561"/>
    <property type="match status" value="1"/>
</dbReference>
<keyword evidence="9 13" id="KW-1133">Transmembrane helix</keyword>
<evidence type="ECO:0000256" key="5">
    <source>
        <dbReference type="ARBA" id="ARBA00022617"/>
    </source>
</evidence>
<evidence type="ECO:0000256" key="3">
    <source>
        <dbReference type="ARBA" id="ARBA00022448"/>
    </source>
</evidence>
<dbReference type="PANTHER" id="PTHR30529:SF3">
    <property type="entry name" value="CYTOCHROME B561 HOMOLOG 1"/>
    <property type="match status" value="1"/>
</dbReference>
<comment type="cofactor">
    <cofactor evidence="1">
        <name>heme b</name>
        <dbReference type="ChEBI" id="CHEBI:60344"/>
    </cofactor>
</comment>
<dbReference type="Proteomes" id="UP000092616">
    <property type="component" value="Unassembled WGS sequence"/>
</dbReference>
<keyword evidence="8" id="KW-0249">Electron transport</keyword>
<feature type="transmembrane region" description="Helical" evidence="13">
    <location>
        <begin position="56"/>
        <end position="73"/>
    </location>
</feature>
<dbReference type="InterPro" id="IPR052168">
    <property type="entry name" value="Cytochrome_b561_oxidase"/>
</dbReference>
<evidence type="ECO:0000256" key="7">
    <source>
        <dbReference type="ARBA" id="ARBA00022723"/>
    </source>
</evidence>
<protein>
    <submittedName>
        <fullName evidence="15 16">Cytochrome B</fullName>
    </submittedName>
</protein>
<keyword evidence="7" id="KW-0479">Metal-binding</keyword>
<keyword evidence="6 13" id="KW-0812">Transmembrane</keyword>
<reference evidence="15 17" key="1">
    <citation type="submission" date="2016-06" db="EMBL/GenBank/DDBJ databases">
        <title>Draft genome of Moraxella atlantae CCUG 59586.</title>
        <authorList>
            <person name="Salva-Serra F."/>
            <person name="Engstrom-Jakobsson H."/>
            <person name="Thorell K."/>
            <person name="Gonzales-Siles L."/>
            <person name="Karlsson R."/>
            <person name="Boulund F."/>
            <person name="Engstrand L."/>
            <person name="Kristiansson E."/>
            <person name="Moore E."/>
        </authorList>
    </citation>
    <scope>NUCLEOTIDE SEQUENCE [LARGE SCALE GENOMIC DNA]</scope>
    <source>
        <strain evidence="15 17">CCUG 59586</strain>
    </source>
</reference>
<comment type="similarity">
    <text evidence="12">Belongs to the cytochrome b561 family.</text>
</comment>
<evidence type="ECO:0000256" key="10">
    <source>
        <dbReference type="ARBA" id="ARBA00023004"/>
    </source>
</evidence>
<organism evidence="15 17">
    <name type="scientific">Faucicola atlantae</name>
    <dbReference type="NCBI Taxonomy" id="34059"/>
    <lineage>
        <taxon>Bacteria</taxon>
        <taxon>Pseudomonadati</taxon>
        <taxon>Pseudomonadota</taxon>
        <taxon>Gammaproteobacteria</taxon>
        <taxon>Moraxellales</taxon>
        <taxon>Moraxellaceae</taxon>
        <taxon>Faucicola</taxon>
    </lineage>
</organism>
<feature type="transmembrane region" description="Helical" evidence="13">
    <location>
        <begin position="152"/>
        <end position="173"/>
    </location>
</feature>
<dbReference type="GO" id="GO:0046872">
    <property type="term" value="F:metal ion binding"/>
    <property type="evidence" value="ECO:0007669"/>
    <property type="project" value="UniProtKB-KW"/>
</dbReference>
<evidence type="ECO:0000256" key="12">
    <source>
        <dbReference type="ARBA" id="ARBA00037975"/>
    </source>
</evidence>
<feature type="transmembrane region" description="Helical" evidence="13">
    <location>
        <begin position="27"/>
        <end position="44"/>
    </location>
</feature>
<evidence type="ECO:0000256" key="2">
    <source>
        <dbReference type="ARBA" id="ARBA00004651"/>
    </source>
</evidence>
<evidence type="ECO:0000256" key="4">
    <source>
        <dbReference type="ARBA" id="ARBA00022475"/>
    </source>
</evidence>